<feature type="domain" description="Transcriptional regulator LacI/GalR-like sensor" evidence="4">
    <location>
        <begin position="3"/>
        <end position="105"/>
    </location>
</feature>
<dbReference type="Pfam" id="PF13377">
    <property type="entry name" value="Peripla_BP_3"/>
    <property type="match status" value="1"/>
</dbReference>
<keyword evidence="1" id="KW-0805">Transcription regulation</keyword>
<evidence type="ECO:0000313" key="5">
    <source>
        <dbReference type="EMBL" id="KGH08242.1"/>
    </source>
</evidence>
<accession>A0A0E3CEG2</accession>
<dbReference type="PANTHER" id="PTHR30146">
    <property type="entry name" value="LACI-RELATED TRANSCRIPTIONAL REPRESSOR"/>
    <property type="match status" value="1"/>
</dbReference>
<dbReference type="Proteomes" id="UP000029549">
    <property type="component" value="Unassembled WGS sequence"/>
</dbReference>
<evidence type="ECO:0000256" key="3">
    <source>
        <dbReference type="ARBA" id="ARBA00023163"/>
    </source>
</evidence>
<evidence type="ECO:0000256" key="2">
    <source>
        <dbReference type="ARBA" id="ARBA00023125"/>
    </source>
</evidence>
<evidence type="ECO:0000313" key="6">
    <source>
        <dbReference type="Proteomes" id="UP000029549"/>
    </source>
</evidence>
<keyword evidence="3" id="KW-0804">Transcription</keyword>
<comment type="caution">
    <text evidence="5">The sequence shown here is derived from an EMBL/GenBank/DDBJ whole genome shotgun (WGS) entry which is preliminary data.</text>
</comment>
<dbReference type="PANTHER" id="PTHR30146:SF33">
    <property type="entry name" value="TRANSCRIPTIONAL REGULATOR"/>
    <property type="match status" value="1"/>
</dbReference>
<evidence type="ECO:0000259" key="4">
    <source>
        <dbReference type="Pfam" id="PF13377"/>
    </source>
</evidence>
<dbReference type="Gene3D" id="3.40.50.2300">
    <property type="match status" value="1"/>
</dbReference>
<keyword evidence="2" id="KW-0238">DNA-binding</keyword>
<reference evidence="5 6" key="1">
    <citation type="submission" date="2013-09" db="EMBL/GenBank/DDBJ databases">
        <title>High correlation between genotypes and phenotypes of environmental bacteria Comamonas testosteroni strains.</title>
        <authorList>
            <person name="Liu L."/>
            <person name="Zhu W."/>
            <person name="Xia X."/>
            <person name="Xu B."/>
            <person name="Luo M."/>
            <person name="Wang G."/>
        </authorList>
    </citation>
    <scope>NUCLEOTIDE SEQUENCE [LARGE SCALE GENOMIC DNA]</scope>
    <source>
        <strain evidence="5 6">DF2</strain>
    </source>
</reference>
<sequence>MQALNALIAKQPRLDGVFCSNDTLALGVLQGCRLLNLAVPQRIAVIGFSDLPLAAACVPALTTVRIDAREIGTRAGERLCHRLRGEDKTDARMLDLGFELVIRESA</sequence>
<evidence type="ECO:0000256" key="1">
    <source>
        <dbReference type="ARBA" id="ARBA00023015"/>
    </source>
</evidence>
<organism evidence="5 6">
    <name type="scientific">Comamonas thiooxydans</name>
    <dbReference type="NCBI Taxonomy" id="363952"/>
    <lineage>
        <taxon>Bacteria</taxon>
        <taxon>Pseudomonadati</taxon>
        <taxon>Pseudomonadota</taxon>
        <taxon>Betaproteobacteria</taxon>
        <taxon>Burkholderiales</taxon>
        <taxon>Comamonadaceae</taxon>
        <taxon>Comamonas</taxon>
    </lineage>
</organism>
<keyword evidence="6" id="KW-1185">Reference proteome</keyword>
<protein>
    <recommendedName>
        <fullName evidence="4">Transcriptional regulator LacI/GalR-like sensor domain-containing protein</fullName>
    </recommendedName>
</protein>
<name>A0A0E3CEG2_9BURK</name>
<dbReference type="EMBL" id="AWTP01000125">
    <property type="protein sequence ID" value="KGH08242.1"/>
    <property type="molecule type" value="Genomic_DNA"/>
</dbReference>
<dbReference type="InterPro" id="IPR028082">
    <property type="entry name" value="Peripla_BP_I"/>
</dbReference>
<dbReference type="GO" id="GO:0000976">
    <property type="term" value="F:transcription cis-regulatory region binding"/>
    <property type="evidence" value="ECO:0007669"/>
    <property type="project" value="TreeGrafter"/>
</dbReference>
<gene>
    <name evidence="5" type="ORF">P608_18655</name>
</gene>
<dbReference type="AlphaFoldDB" id="A0A0E3CEG2"/>
<dbReference type="SUPFAM" id="SSF53822">
    <property type="entry name" value="Periplasmic binding protein-like I"/>
    <property type="match status" value="1"/>
</dbReference>
<dbReference type="InterPro" id="IPR046335">
    <property type="entry name" value="LacI/GalR-like_sensor"/>
</dbReference>
<proteinExistence type="predicted"/>
<dbReference type="GO" id="GO:0003700">
    <property type="term" value="F:DNA-binding transcription factor activity"/>
    <property type="evidence" value="ECO:0007669"/>
    <property type="project" value="TreeGrafter"/>
</dbReference>